<dbReference type="Proteomes" id="UP000236370">
    <property type="component" value="Unassembled WGS sequence"/>
</dbReference>
<dbReference type="PANTHER" id="PTHR46878">
    <property type="entry name" value="FORKHEAD BOX PROTEIN M1"/>
    <property type="match status" value="1"/>
</dbReference>
<dbReference type="PANTHER" id="PTHR46878:SF1">
    <property type="entry name" value="FORKHEAD BOX PROTEIN M1"/>
    <property type="match status" value="1"/>
</dbReference>
<dbReference type="GO" id="GO:0000086">
    <property type="term" value="P:G2/M transition of mitotic cell cycle"/>
    <property type="evidence" value="ECO:0007669"/>
    <property type="project" value="InterPro"/>
</dbReference>
<accession>A0A2J8KM93</accession>
<dbReference type="EMBL" id="NBAG03000351">
    <property type="protein sequence ID" value="PNI36139.1"/>
    <property type="molecule type" value="Genomic_DNA"/>
</dbReference>
<proteinExistence type="predicted"/>
<dbReference type="GO" id="GO:0003677">
    <property type="term" value="F:DNA binding"/>
    <property type="evidence" value="ECO:0007669"/>
    <property type="project" value="InterPro"/>
</dbReference>
<reference evidence="1 2" key="1">
    <citation type="submission" date="2017-12" db="EMBL/GenBank/DDBJ databases">
        <title>High-resolution comparative analysis of great ape genomes.</title>
        <authorList>
            <person name="Pollen A."/>
            <person name="Hastie A."/>
            <person name="Hormozdiari F."/>
            <person name="Dougherty M."/>
            <person name="Liu R."/>
            <person name="Chaisson M."/>
            <person name="Hoppe E."/>
            <person name="Hill C."/>
            <person name="Pang A."/>
            <person name="Hillier L."/>
            <person name="Baker C."/>
            <person name="Armstrong J."/>
            <person name="Shendure J."/>
            <person name="Paten B."/>
            <person name="Wilson R."/>
            <person name="Chao H."/>
            <person name="Schneider V."/>
            <person name="Ventura M."/>
            <person name="Kronenberg Z."/>
            <person name="Murali S."/>
            <person name="Gordon D."/>
            <person name="Cantsilieris S."/>
            <person name="Munson K."/>
            <person name="Nelson B."/>
            <person name="Raja A."/>
            <person name="Underwood J."/>
            <person name="Diekhans M."/>
            <person name="Fiddes I."/>
            <person name="Haussler D."/>
            <person name="Eichler E."/>
        </authorList>
    </citation>
    <scope>NUCLEOTIDE SEQUENCE [LARGE SCALE GENOMIC DNA]</scope>
    <source>
        <strain evidence="1">Yerkes chimp pedigree #C0471</strain>
    </source>
</reference>
<sequence>TALTAKGKESGSSGPNKFILISCGGAPTQPPGLRPQTQTSYDAKRTEVTLETLGPKPAARDVNLPRPPGVLCQQKRETCG</sequence>
<organism evidence="1 2">
    <name type="scientific">Pan troglodytes</name>
    <name type="common">Chimpanzee</name>
    <dbReference type="NCBI Taxonomy" id="9598"/>
    <lineage>
        <taxon>Eukaryota</taxon>
        <taxon>Metazoa</taxon>
        <taxon>Chordata</taxon>
        <taxon>Craniata</taxon>
        <taxon>Vertebrata</taxon>
        <taxon>Euteleostomi</taxon>
        <taxon>Mammalia</taxon>
        <taxon>Eutheria</taxon>
        <taxon>Euarchontoglires</taxon>
        <taxon>Primates</taxon>
        <taxon>Haplorrhini</taxon>
        <taxon>Catarrhini</taxon>
        <taxon>Hominidae</taxon>
        <taxon>Pan</taxon>
    </lineage>
</organism>
<dbReference type="GO" id="GO:0003700">
    <property type="term" value="F:DNA-binding transcription factor activity"/>
    <property type="evidence" value="ECO:0007669"/>
    <property type="project" value="InterPro"/>
</dbReference>
<name>A0A2J8KM93_PANTR</name>
<dbReference type="AlphaFoldDB" id="A0A2J8KM93"/>
<feature type="non-terminal residue" evidence="1">
    <location>
        <position position="1"/>
    </location>
</feature>
<gene>
    <name evidence="1" type="ORF">CK820_G0037397</name>
</gene>
<comment type="caution">
    <text evidence="1">The sequence shown here is derived from an EMBL/GenBank/DDBJ whole genome shotgun (WGS) entry which is preliminary data.</text>
</comment>
<dbReference type="InterPro" id="IPR042839">
    <property type="entry name" value="FOXM1"/>
</dbReference>
<evidence type="ECO:0000313" key="2">
    <source>
        <dbReference type="Proteomes" id="UP000236370"/>
    </source>
</evidence>
<protein>
    <submittedName>
        <fullName evidence="1">FOXM1 isoform 5</fullName>
    </submittedName>
</protein>
<evidence type="ECO:0000313" key="1">
    <source>
        <dbReference type="EMBL" id="PNI36139.1"/>
    </source>
</evidence>